<dbReference type="InterPro" id="IPR013088">
    <property type="entry name" value="Znf_NHR/GATA"/>
</dbReference>
<dbReference type="EMBL" id="LAZR01002862">
    <property type="protein sequence ID" value="KKN24712.1"/>
    <property type="molecule type" value="Genomic_DNA"/>
</dbReference>
<proteinExistence type="predicted"/>
<accession>A0A0F9PJM1</accession>
<organism evidence="1">
    <name type="scientific">marine sediment metagenome</name>
    <dbReference type="NCBI Taxonomy" id="412755"/>
    <lineage>
        <taxon>unclassified sequences</taxon>
        <taxon>metagenomes</taxon>
        <taxon>ecological metagenomes</taxon>
    </lineage>
</organism>
<reference evidence="1" key="1">
    <citation type="journal article" date="2015" name="Nature">
        <title>Complex archaea that bridge the gap between prokaryotes and eukaryotes.</title>
        <authorList>
            <person name="Spang A."/>
            <person name="Saw J.H."/>
            <person name="Jorgensen S.L."/>
            <person name="Zaremba-Niedzwiedzka K."/>
            <person name="Martijn J."/>
            <person name="Lind A.E."/>
            <person name="van Eijk R."/>
            <person name="Schleper C."/>
            <person name="Guy L."/>
            <person name="Ettema T.J."/>
        </authorList>
    </citation>
    <scope>NUCLEOTIDE SEQUENCE</scope>
</reference>
<dbReference type="Gene3D" id="3.30.50.10">
    <property type="entry name" value="Erythroid Transcription Factor GATA-1, subunit A"/>
    <property type="match status" value="1"/>
</dbReference>
<dbReference type="GO" id="GO:0008270">
    <property type="term" value="F:zinc ion binding"/>
    <property type="evidence" value="ECO:0007669"/>
    <property type="project" value="InterPro"/>
</dbReference>
<sequence>MSGKGLLRKVTGKCPQCGKRFNQKRTHQKFCSPRCRWISWDAQHPRTNKQEDGGVM</sequence>
<dbReference type="SUPFAM" id="SSF57716">
    <property type="entry name" value="Glucocorticoid receptor-like (DNA-binding domain)"/>
    <property type="match status" value="1"/>
</dbReference>
<dbReference type="AlphaFoldDB" id="A0A0F9PJM1"/>
<gene>
    <name evidence="1" type="ORF">LCGC14_0892150</name>
</gene>
<protein>
    <recommendedName>
        <fullName evidence="2">DNA gyrase inhibitor YacG</fullName>
    </recommendedName>
</protein>
<evidence type="ECO:0008006" key="2">
    <source>
        <dbReference type="Google" id="ProtNLM"/>
    </source>
</evidence>
<dbReference type="GO" id="GO:0006355">
    <property type="term" value="P:regulation of DNA-templated transcription"/>
    <property type="evidence" value="ECO:0007669"/>
    <property type="project" value="InterPro"/>
</dbReference>
<name>A0A0F9PJM1_9ZZZZ</name>
<comment type="caution">
    <text evidence="1">The sequence shown here is derived from an EMBL/GenBank/DDBJ whole genome shotgun (WGS) entry which is preliminary data.</text>
</comment>
<evidence type="ECO:0000313" key="1">
    <source>
        <dbReference type="EMBL" id="KKN24712.1"/>
    </source>
</evidence>